<dbReference type="PANTHER" id="PTHR43384">
    <property type="entry name" value="SEPTUM SITE-DETERMINING PROTEIN MIND HOMOLOG, CHLOROPLASTIC-RELATED"/>
    <property type="match status" value="1"/>
</dbReference>
<evidence type="ECO:0000256" key="3">
    <source>
        <dbReference type="SAM" id="MobiDB-lite"/>
    </source>
</evidence>
<feature type="compositionally biased region" description="Acidic residues" evidence="3">
    <location>
        <begin position="191"/>
        <end position="200"/>
    </location>
</feature>
<dbReference type="InterPro" id="IPR050625">
    <property type="entry name" value="ParA/MinD_ATPase"/>
</dbReference>
<feature type="domain" description="CobQ/CobB/MinD/ParA nucleotide binding" evidence="4">
    <location>
        <begin position="324"/>
        <end position="360"/>
    </location>
</feature>
<dbReference type="Pfam" id="PF01656">
    <property type="entry name" value="CbiA"/>
    <property type="match status" value="1"/>
</dbReference>
<keyword evidence="6" id="KW-1185">Reference proteome</keyword>
<keyword evidence="2" id="KW-0067">ATP-binding</keyword>
<evidence type="ECO:0000313" key="5">
    <source>
        <dbReference type="EMBL" id="MBP2407407.1"/>
    </source>
</evidence>
<dbReference type="Gene3D" id="3.40.50.300">
    <property type="entry name" value="P-loop containing nucleotide triphosphate hydrolases"/>
    <property type="match status" value="1"/>
</dbReference>
<feature type="compositionally biased region" description="Acidic residues" evidence="3">
    <location>
        <begin position="153"/>
        <end position="164"/>
    </location>
</feature>
<organism evidence="5 6">
    <name type="scientific">Brachybacterium fresconis</name>
    <dbReference type="NCBI Taxonomy" id="173363"/>
    <lineage>
        <taxon>Bacteria</taxon>
        <taxon>Bacillati</taxon>
        <taxon>Actinomycetota</taxon>
        <taxon>Actinomycetes</taxon>
        <taxon>Micrococcales</taxon>
        <taxon>Dermabacteraceae</taxon>
        <taxon>Brachybacterium</taxon>
    </lineage>
</organism>
<dbReference type="SUPFAM" id="SSF52540">
    <property type="entry name" value="P-loop containing nucleoside triphosphate hydrolases"/>
    <property type="match status" value="1"/>
</dbReference>
<feature type="compositionally biased region" description="Acidic residues" evidence="3">
    <location>
        <begin position="274"/>
        <end position="285"/>
    </location>
</feature>
<protein>
    <recommendedName>
        <fullName evidence="4">CobQ/CobB/MinD/ParA nucleotide binding domain-containing protein</fullName>
    </recommendedName>
</protein>
<reference evidence="5 6" key="1">
    <citation type="submission" date="2021-03" db="EMBL/GenBank/DDBJ databases">
        <title>Sequencing the genomes of 1000 actinobacteria strains.</title>
        <authorList>
            <person name="Klenk H.-P."/>
        </authorList>
    </citation>
    <scope>NUCLEOTIDE SEQUENCE [LARGE SCALE GENOMIC DNA]</scope>
    <source>
        <strain evidence="5 6">DSM 14564</strain>
    </source>
</reference>
<evidence type="ECO:0000259" key="4">
    <source>
        <dbReference type="Pfam" id="PF01656"/>
    </source>
</evidence>
<comment type="caution">
    <text evidence="5">The sequence shown here is derived from an EMBL/GenBank/DDBJ whole genome shotgun (WGS) entry which is preliminary data.</text>
</comment>
<accession>A0ABS4YF40</accession>
<gene>
    <name evidence="5" type="ORF">JOF44_000310</name>
</gene>
<evidence type="ECO:0000313" key="6">
    <source>
        <dbReference type="Proteomes" id="UP000698222"/>
    </source>
</evidence>
<dbReference type="EMBL" id="JAGIOC010000001">
    <property type="protein sequence ID" value="MBP2407407.1"/>
    <property type="molecule type" value="Genomic_DNA"/>
</dbReference>
<keyword evidence="1" id="KW-0547">Nucleotide-binding</keyword>
<dbReference type="InterPro" id="IPR027417">
    <property type="entry name" value="P-loop_NTPase"/>
</dbReference>
<proteinExistence type="predicted"/>
<dbReference type="InterPro" id="IPR002586">
    <property type="entry name" value="CobQ/CobB/MinD/ParA_Nub-bd_dom"/>
</dbReference>
<name>A0ABS4YF40_9MICO</name>
<dbReference type="Proteomes" id="UP000698222">
    <property type="component" value="Unassembled WGS sequence"/>
</dbReference>
<feature type="region of interest" description="Disordered" evidence="3">
    <location>
        <begin position="119"/>
        <end position="293"/>
    </location>
</feature>
<sequence>MSNSLAVIGLPHVRDALASFGFEVVSGDGFPEVSRRIREAAATSALPVLVEDHKQIGLEQLISRLPETAPVVIVRGADPILGETRSSIPMASSLGEYLGALGFHDLDPALQGIRVEADGTIPQPLPETPAVRQQGNDSTTTEPGSSDRAPVEPVEDWLNDEDDDAAHPAPPLAESAPITKRAAAQSALTDWLEDSADDPEPAAALSDGSEADDEEEFDGFHSPTPQQGSRSPRVESELDESVPVFPGRRRIALPTFAADTDSAPITDPDPQLDPLDDELFDDLSDSLERPGVEGEVDADTALDDVTKASATRRSRRSTAPAEVIACFSGKGGEGKSTLALAIAQAAAEIGGKSVCLIDANRAQGDLGLYLRVRTTDLPSIYDAVMIGDLASAILSPEQLNQARQGRGDHLAFSFVQAPRPVKGSDDIGTEIATVTAEHYIEVLQIARGRFDLVIIDTQITEGLDSTGVIDRVIAPLLARGGYGVGICELTTPGVENLLVAMESLRQHCAEATRMMSIANKVRPSITDYGKLPQLLGKDSSWKGSIHYDDRIYDDLVARRIPYAVPTLYGVVMDVLLAVTGDPEFDLRDPGTVRSGLPWWKRWLRR</sequence>
<evidence type="ECO:0000256" key="2">
    <source>
        <dbReference type="ARBA" id="ARBA00022840"/>
    </source>
</evidence>
<feature type="compositionally biased region" description="Polar residues" evidence="3">
    <location>
        <begin position="131"/>
        <end position="144"/>
    </location>
</feature>
<dbReference type="RefSeq" id="WP_209886493.1">
    <property type="nucleotide sequence ID" value="NZ_BAAAJV010000028.1"/>
</dbReference>
<dbReference type="PANTHER" id="PTHR43384:SF6">
    <property type="entry name" value="SEPTUM SITE-DETERMINING PROTEIN MIND HOMOLOG, CHLOROPLASTIC"/>
    <property type="match status" value="1"/>
</dbReference>
<evidence type="ECO:0000256" key="1">
    <source>
        <dbReference type="ARBA" id="ARBA00022741"/>
    </source>
</evidence>